<dbReference type="AlphaFoldDB" id="A0A8S3DBW3"/>
<dbReference type="Proteomes" id="UP000676336">
    <property type="component" value="Unassembled WGS sequence"/>
</dbReference>
<name>A0A8S3DBW3_9BILA</name>
<dbReference type="Gene3D" id="3.90.660.10">
    <property type="match status" value="1"/>
</dbReference>
<dbReference type="EMBL" id="CAJOBI010204515">
    <property type="protein sequence ID" value="CAF5001240.1"/>
    <property type="molecule type" value="Genomic_DNA"/>
</dbReference>
<protein>
    <submittedName>
        <fullName evidence="1">Uncharacterized protein</fullName>
    </submittedName>
</protein>
<comment type="caution">
    <text evidence="1">The sequence shown here is derived from an EMBL/GenBank/DDBJ whole genome shotgun (WGS) entry which is preliminary data.</text>
</comment>
<evidence type="ECO:0000313" key="2">
    <source>
        <dbReference type="Proteomes" id="UP000676336"/>
    </source>
</evidence>
<sequence>MRDNQSCRLALDNLNVIHAASEVYSYATGQTYHWCNDPYSLGAYALFTPYQEANIHNDL</sequence>
<accession>A0A8S3DBW3</accession>
<proteinExistence type="predicted"/>
<dbReference type="SUPFAM" id="SSF54373">
    <property type="entry name" value="FAD-linked reductases, C-terminal domain"/>
    <property type="match status" value="1"/>
</dbReference>
<gene>
    <name evidence="1" type="ORF">SMN809_LOCUS56769</name>
</gene>
<feature type="non-terminal residue" evidence="1">
    <location>
        <position position="59"/>
    </location>
</feature>
<organism evidence="1 2">
    <name type="scientific">Rotaria magnacalcarata</name>
    <dbReference type="NCBI Taxonomy" id="392030"/>
    <lineage>
        <taxon>Eukaryota</taxon>
        <taxon>Metazoa</taxon>
        <taxon>Spiralia</taxon>
        <taxon>Gnathifera</taxon>
        <taxon>Rotifera</taxon>
        <taxon>Eurotatoria</taxon>
        <taxon>Bdelloidea</taxon>
        <taxon>Philodinida</taxon>
        <taxon>Philodinidae</taxon>
        <taxon>Rotaria</taxon>
    </lineage>
</organism>
<reference evidence="1" key="1">
    <citation type="submission" date="2021-02" db="EMBL/GenBank/DDBJ databases">
        <authorList>
            <person name="Nowell W R."/>
        </authorList>
    </citation>
    <scope>NUCLEOTIDE SEQUENCE</scope>
</reference>
<evidence type="ECO:0000313" key="1">
    <source>
        <dbReference type="EMBL" id="CAF5001240.1"/>
    </source>
</evidence>